<dbReference type="Pfam" id="PF21907">
    <property type="entry name" value="SAM_CEP-1_C"/>
    <property type="match status" value="1"/>
</dbReference>
<accession>A0A0N4VCR4</accession>
<comment type="similarity">
    <text evidence="2">Belongs to the p53 family.</text>
</comment>
<dbReference type="SUPFAM" id="SSF49417">
    <property type="entry name" value="p53-like transcription factors"/>
    <property type="match status" value="1"/>
</dbReference>
<gene>
    <name evidence="16" type="ORF">EVEC_LOCUS7852</name>
</gene>
<feature type="site" description="Interaction with DNA" evidence="12">
    <location>
        <position position="175"/>
    </location>
</feature>
<dbReference type="PRINTS" id="PR00386">
    <property type="entry name" value="P53SUPPRESSR"/>
</dbReference>
<evidence type="ECO:0000256" key="3">
    <source>
        <dbReference type="ARBA" id="ARBA00022703"/>
    </source>
</evidence>
<keyword evidence="17" id="KW-1185">Reference proteome</keyword>
<dbReference type="InterPro" id="IPR008967">
    <property type="entry name" value="p53-like_TF_DNA-bd_sf"/>
</dbReference>
<dbReference type="InterPro" id="IPR012346">
    <property type="entry name" value="p53/RUNT-type_TF_DNA-bd_sf"/>
</dbReference>
<feature type="compositionally biased region" description="Polar residues" evidence="13">
    <location>
        <begin position="122"/>
        <end position="134"/>
    </location>
</feature>
<keyword evidence="4 11" id="KW-0479">Metal-binding</keyword>
<evidence type="ECO:0000313" key="18">
    <source>
        <dbReference type="WBParaSite" id="EVEC_0000836801-mRNA-1"/>
    </source>
</evidence>
<dbReference type="AlphaFoldDB" id="A0A0N4VCR4"/>
<dbReference type="EMBL" id="UXUI01009126">
    <property type="protein sequence ID" value="VDD93101.1"/>
    <property type="molecule type" value="Genomic_DNA"/>
</dbReference>
<evidence type="ECO:0000259" key="15">
    <source>
        <dbReference type="Pfam" id="PF21907"/>
    </source>
</evidence>
<evidence type="ECO:0000256" key="5">
    <source>
        <dbReference type="ARBA" id="ARBA00022833"/>
    </source>
</evidence>
<dbReference type="PANTHER" id="PTHR11447:SF16">
    <property type="entry name" value="P53 PROTEIN LONG FORM VARIANT 1"/>
    <property type="match status" value="1"/>
</dbReference>
<dbReference type="WBParaSite" id="EVEC_0000836801-mRNA-1">
    <property type="protein sequence ID" value="EVEC_0000836801-mRNA-1"/>
    <property type="gene ID" value="EVEC_0000836801"/>
</dbReference>
<evidence type="ECO:0000313" key="16">
    <source>
        <dbReference type="EMBL" id="VDD93101.1"/>
    </source>
</evidence>
<feature type="domain" description="p53 DNA-binding" evidence="14">
    <location>
        <begin position="157"/>
        <end position="331"/>
    </location>
</feature>
<keyword evidence="8" id="KW-0010">Activator</keyword>
<dbReference type="PANTHER" id="PTHR11447">
    <property type="entry name" value="CELLULAR TUMOR ANTIGEN P53"/>
    <property type="match status" value="1"/>
</dbReference>
<sequence>MSDDVYESSQEDELSKKNRLESFLENESQRDNDSLSLSLRTEAVESFLCTSPSGVIPHITSSELARNIQPENFTADELEEAQITIEEDEFFFDVPRDKVNASSILSGLLEDHSGVKDDRSWESTLPGPSNSNQYPNAVEGAQALLGMNQTVATSGVEFQGAYNFDVTVESAKRKKTGDYVYNESERCLFTKPFIDVPFKVSCSAYPPADSIIRVCAFYAEGNHASQPVRRCPNHLGSDEGATREHFIVAKSSSVTYVEARWVGDRPHLTVPYPKPDEPPFIPLQFKCFSSCPGGIGRRSVYVDFSLENNGGLLGKKKVTLKVCACPSRDAAVDGFEPPPKRKRTITLPRKMEVITKSAAASKSEFTEDDETIYEVQIRGRHLYKLVCSIVYNYELSRRYLKEKEDGGVEVRHLRSRSRTLSANTSVASWLAGLNCPQYEKLFHSRSLCVLGDLEGVINKKFLKSLGVAESDITVLLNSYLSWFDVYNAQRLSSLSSVGSSFRVQRTRLLSKVYEHF</sequence>
<proteinExistence type="inferred from homology"/>
<evidence type="ECO:0000256" key="4">
    <source>
        <dbReference type="ARBA" id="ARBA00022723"/>
    </source>
</evidence>
<evidence type="ECO:0000256" key="10">
    <source>
        <dbReference type="ARBA" id="ARBA00023242"/>
    </source>
</evidence>
<feature type="binding site" evidence="11">
    <location>
        <position position="234"/>
    </location>
    <ligand>
        <name>Zn(2+)</name>
        <dbReference type="ChEBI" id="CHEBI:29105"/>
    </ligand>
</feature>
<dbReference type="Pfam" id="PF00870">
    <property type="entry name" value="P53"/>
    <property type="match status" value="1"/>
</dbReference>
<feature type="compositionally biased region" description="Acidic residues" evidence="13">
    <location>
        <begin position="1"/>
        <end position="12"/>
    </location>
</feature>
<dbReference type="InterPro" id="IPR011615">
    <property type="entry name" value="p53_DNA-bd"/>
</dbReference>
<evidence type="ECO:0000256" key="13">
    <source>
        <dbReference type="SAM" id="MobiDB-lite"/>
    </source>
</evidence>
<evidence type="ECO:0000256" key="7">
    <source>
        <dbReference type="ARBA" id="ARBA00023125"/>
    </source>
</evidence>
<dbReference type="GO" id="GO:0005634">
    <property type="term" value="C:nucleus"/>
    <property type="evidence" value="ECO:0007669"/>
    <property type="project" value="UniProtKB-SubCell"/>
</dbReference>
<dbReference type="GO" id="GO:0046872">
    <property type="term" value="F:metal ion binding"/>
    <property type="evidence" value="ECO:0007669"/>
    <property type="project" value="UniProtKB-KW"/>
</dbReference>
<evidence type="ECO:0000256" key="6">
    <source>
        <dbReference type="ARBA" id="ARBA00023015"/>
    </source>
</evidence>
<dbReference type="OrthoDB" id="5915660at2759"/>
<evidence type="ECO:0000256" key="8">
    <source>
        <dbReference type="ARBA" id="ARBA00023159"/>
    </source>
</evidence>
<feature type="domain" description="CEP-1 C-terminal SAM" evidence="15">
    <location>
        <begin position="411"/>
        <end position="485"/>
    </location>
</feature>
<evidence type="ECO:0000259" key="14">
    <source>
        <dbReference type="Pfam" id="PF00870"/>
    </source>
</evidence>
<dbReference type="STRING" id="51028.A0A0N4VCR4"/>
<keyword evidence="3" id="KW-0053">Apoptosis</keyword>
<reference evidence="16 17" key="2">
    <citation type="submission" date="2018-10" db="EMBL/GenBank/DDBJ databases">
        <authorList>
            <consortium name="Pathogen Informatics"/>
        </authorList>
    </citation>
    <scope>NUCLEOTIDE SEQUENCE [LARGE SCALE GENOMIC DNA]</scope>
</reference>
<dbReference type="InterPro" id="IPR054106">
    <property type="entry name" value="CEP-1_C"/>
</dbReference>
<comment type="cofactor">
    <cofactor evidence="11">
        <name>Zn(2+)</name>
        <dbReference type="ChEBI" id="CHEBI:29105"/>
    </cofactor>
    <text evidence="11">Binds 1 zinc ion per subunit.</text>
</comment>
<evidence type="ECO:0000256" key="9">
    <source>
        <dbReference type="ARBA" id="ARBA00023163"/>
    </source>
</evidence>
<protein>
    <submittedName>
        <fullName evidence="18">P53 domain-containing protein</fullName>
    </submittedName>
</protein>
<dbReference type="Proteomes" id="UP000274131">
    <property type="component" value="Unassembled WGS sequence"/>
</dbReference>
<feature type="compositionally biased region" description="Basic and acidic residues" evidence="13">
    <location>
        <begin position="13"/>
        <end position="27"/>
    </location>
</feature>
<feature type="binding site" evidence="11">
    <location>
        <position position="287"/>
    </location>
    <ligand>
        <name>Zn(2+)</name>
        <dbReference type="ChEBI" id="CHEBI:29105"/>
    </ligand>
</feature>
<dbReference type="GO" id="GO:0000978">
    <property type="term" value="F:RNA polymerase II cis-regulatory region sequence-specific DNA binding"/>
    <property type="evidence" value="ECO:0007669"/>
    <property type="project" value="TreeGrafter"/>
</dbReference>
<comment type="subcellular location">
    <subcellularLocation>
        <location evidence="1">Nucleus</location>
    </subcellularLocation>
</comment>
<keyword evidence="7" id="KW-0238">DNA-binding</keyword>
<dbReference type="GO" id="GO:0006915">
    <property type="term" value="P:apoptotic process"/>
    <property type="evidence" value="ECO:0007669"/>
    <property type="project" value="UniProtKB-KW"/>
</dbReference>
<keyword evidence="5 11" id="KW-0862">Zinc</keyword>
<keyword evidence="10" id="KW-0539">Nucleus</keyword>
<feature type="binding site" evidence="11">
    <location>
        <position position="291"/>
    </location>
    <ligand>
        <name>Zn(2+)</name>
        <dbReference type="ChEBI" id="CHEBI:29105"/>
    </ligand>
</feature>
<feature type="region of interest" description="Disordered" evidence="13">
    <location>
        <begin position="114"/>
        <end position="134"/>
    </location>
</feature>
<evidence type="ECO:0000256" key="1">
    <source>
        <dbReference type="ARBA" id="ARBA00004123"/>
    </source>
</evidence>
<dbReference type="Gene3D" id="2.60.40.720">
    <property type="match status" value="1"/>
</dbReference>
<evidence type="ECO:0000313" key="17">
    <source>
        <dbReference type="Proteomes" id="UP000274131"/>
    </source>
</evidence>
<organism evidence="18">
    <name type="scientific">Enterobius vermicularis</name>
    <name type="common">Human pinworm</name>
    <dbReference type="NCBI Taxonomy" id="51028"/>
    <lineage>
        <taxon>Eukaryota</taxon>
        <taxon>Metazoa</taxon>
        <taxon>Ecdysozoa</taxon>
        <taxon>Nematoda</taxon>
        <taxon>Chromadorea</taxon>
        <taxon>Rhabditida</taxon>
        <taxon>Spirurina</taxon>
        <taxon>Oxyuridomorpha</taxon>
        <taxon>Oxyuroidea</taxon>
        <taxon>Oxyuridae</taxon>
        <taxon>Enterobius</taxon>
    </lineage>
</organism>
<keyword evidence="9" id="KW-0804">Transcription</keyword>
<name>A0A0N4VCR4_ENTVE</name>
<evidence type="ECO:0000256" key="2">
    <source>
        <dbReference type="ARBA" id="ARBA00006167"/>
    </source>
</evidence>
<keyword evidence="6" id="KW-0805">Transcription regulation</keyword>
<dbReference type="InterPro" id="IPR002117">
    <property type="entry name" value="p53_tumour_suppressor"/>
</dbReference>
<feature type="binding site" evidence="11">
    <location>
        <position position="231"/>
    </location>
    <ligand>
        <name>Zn(2+)</name>
        <dbReference type="ChEBI" id="CHEBI:29105"/>
    </ligand>
</feature>
<evidence type="ECO:0000256" key="11">
    <source>
        <dbReference type="PIRSR" id="PIRSR602117-1"/>
    </source>
</evidence>
<dbReference type="GO" id="GO:0000981">
    <property type="term" value="F:DNA-binding transcription factor activity, RNA polymerase II-specific"/>
    <property type="evidence" value="ECO:0007669"/>
    <property type="project" value="TreeGrafter"/>
</dbReference>
<feature type="region of interest" description="Disordered" evidence="13">
    <location>
        <begin position="1"/>
        <end position="27"/>
    </location>
</feature>
<evidence type="ECO:0000256" key="12">
    <source>
        <dbReference type="PIRSR" id="PIRSR602117-2"/>
    </source>
</evidence>
<reference evidence="18" key="1">
    <citation type="submission" date="2017-02" db="UniProtKB">
        <authorList>
            <consortium name="WormBaseParasite"/>
        </authorList>
    </citation>
    <scope>IDENTIFICATION</scope>
</reference>